<gene>
    <name evidence="1" type="ORF">SJAV_21590</name>
</gene>
<name>A0AAT9GUA6_9CREN</name>
<organism evidence="1">
    <name type="scientific">Sulfurisphaera javensis</name>
    <dbReference type="NCBI Taxonomy" id="2049879"/>
    <lineage>
        <taxon>Archaea</taxon>
        <taxon>Thermoproteota</taxon>
        <taxon>Thermoprotei</taxon>
        <taxon>Sulfolobales</taxon>
        <taxon>Sulfolobaceae</taxon>
        <taxon>Sulfurisphaera</taxon>
    </lineage>
</organism>
<protein>
    <submittedName>
        <fullName evidence="1">Uncharacterized protein</fullName>
    </submittedName>
</protein>
<dbReference type="EMBL" id="AP031322">
    <property type="protein sequence ID" value="BFH74215.1"/>
    <property type="molecule type" value="Genomic_DNA"/>
</dbReference>
<dbReference type="KEGG" id="sjv:SJAV_21590"/>
<accession>A0AAT9GUA6</accession>
<dbReference type="AlphaFoldDB" id="A0AAT9GUA6"/>
<sequence>MRELTLVSVNYTNAHVKGDFALVGLKRQKLIFTRLSVDE</sequence>
<reference evidence="1" key="1">
    <citation type="submission" date="2024-03" db="EMBL/GenBank/DDBJ databases">
        <title>Complete genome sequence of Sulfurisphaera javensis strain KD-1.</title>
        <authorList>
            <person name="Sakai H."/>
            <person name="Nur N."/>
            <person name="Suwanto A."/>
            <person name="Kurosawa N."/>
        </authorList>
    </citation>
    <scope>NUCLEOTIDE SEQUENCE</scope>
    <source>
        <strain evidence="1">KD-1</strain>
    </source>
</reference>
<proteinExistence type="predicted"/>
<evidence type="ECO:0000313" key="1">
    <source>
        <dbReference type="EMBL" id="BFH74215.1"/>
    </source>
</evidence>